<accession>A0ABP1PTB0</accession>
<feature type="transmembrane region" description="Helical" evidence="1">
    <location>
        <begin position="191"/>
        <end position="217"/>
    </location>
</feature>
<evidence type="ECO:0008006" key="4">
    <source>
        <dbReference type="Google" id="ProtNLM"/>
    </source>
</evidence>
<sequence>MLETGSNFNTVWFHWSWLVKDVKGVEKLAYGMASIQNEEPVNLEFGKWEIAFFCWFLKGRDRNIKNIPILTANWFLGHEPYEPQTVDIVYVNMMVKRDGILVLALLLFGSLVAKEGNEGICTFKTCEGCTTAHCWFCGTGSEMRCVLEQWQCPNFTMIVIPPDNNGRCPLTTTSTPPLSTTTTTPTATSSILVYIATVAISAAVGFALAVLLIALWFNRQVDRVRSMQSQPVDGSPANVAYVRLEEAVVRGDICVERGVSRTESPIMIGAFGDSGSDVVHYDSTITNNVVVEDEREGGVVVGELI</sequence>
<proteinExistence type="predicted"/>
<gene>
    <name evidence="2" type="ORF">ODALV1_LOCUS2894</name>
</gene>
<evidence type="ECO:0000313" key="2">
    <source>
        <dbReference type="EMBL" id="CAL8074460.1"/>
    </source>
</evidence>
<protein>
    <recommendedName>
        <fullName evidence="4">PSI domain-containing protein</fullName>
    </recommendedName>
</protein>
<evidence type="ECO:0000313" key="3">
    <source>
        <dbReference type="Proteomes" id="UP001642540"/>
    </source>
</evidence>
<name>A0ABP1PTB0_9HEXA</name>
<keyword evidence="1" id="KW-0472">Membrane</keyword>
<dbReference type="EMBL" id="CAXLJM020000007">
    <property type="protein sequence ID" value="CAL8074460.1"/>
    <property type="molecule type" value="Genomic_DNA"/>
</dbReference>
<comment type="caution">
    <text evidence="2">The sequence shown here is derived from an EMBL/GenBank/DDBJ whole genome shotgun (WGS) entry which is preliminary data.</text>
</comment>
<reference evidence="2 3" key="1">
    <citation type="submission" date="2024-08" db="EMBL/GenBank/DDBJ databases">
        <authorList>
            <person name="Cucini C."/>
            <person name="Frati F."/>
        </authorList>
    </citation>
    <scope>NUCLEOTIDE SEQUENCE [LARGE SCALE GENOMIC DNA]</scope>
</reference>
<keyword evidence="1" id="KW-1133">Transmembrane helix</keyword>
<keyword evidence="3" id="KW-1185">Reference proteome</keyword>
<keyword evidence="1" id="KW-0812">Transmembrane</keyword>
<organism evidence="2 3">
    <name type="scientific">Orchesella dallaii</name>
    <dbReference type="NCBI Taxonomy" id="48710"/>
    <lineage>
        <taxon>Eukaryota</taxon>
        <taxon>Metazoa</taxon>
        <taxon>Ecdysozoa</taxon>
        <taxon>Arthropoda</taxon>
        <taxon>Hexapoda</taxon>
        <taxon>Collembola</taxon>
        <taxon>Entomobryomorpha</taxon>
        <taxon>Entomobryoidea</taxon>
        <taxon>Orchesellidae</taxon>
        <taxon>Orchesellinae</taxon>
        <taxon>Orchesella</taxon>
    </lineage>
</organism>
<evidence type="ECO:0000256" key="1">
    <source>
        <dbReference type="SAM" id="Phobius"/>
    </source>
</evidence>
<dbReference type="Proteomes" id="UP001642540">
    <property type="component" value="Unassembled WGS sequence"/>
</dbReference>